<dbReference type="Pfam" id="PF13370">
    <property type="entry name" value="Fer4_13"/>
    <property type="match status" value="1"/>
</dbReference>
<dbReference type="SUPFAM" id="SSF46565">
    <property type="entry name" value="Chaperone J-domain"/>
    <property type="match status" value="1"/>
</dbReference>
<accession>A0A3S3R396</accession>
<dbReference type="PRINTS" id="PR00625">
    <property type="entry name" value="JDOMAIN"/>
</dbReference>
<dbReference type="PANTHER" id="PTHR45295:SF3">
    <property type="entry name" value="CHAPERONE DNAJ-DOMAIN SUPERFAMILY PROTEIN"/>
    <property type="match status" value="1"/>
</dbReference>
<proteinExistence type="predicted"/>
<feature type="domain" description="J" evidence="2">
    <location>
        <begin position="89"/>
        <end position="159"/>
    </location>
</feature>
<sequence>MLRYTFFLSRRGIEDMLRLRLLCTKSNTTPLLPSPIFTSYTASSPYSFSLPSPGRQCRLLRKKKTKFISNCSEKQRQGHEGEEPISRASPYEILGVEPSSSLADIKSAFRAKVKEFHPDVCKDAGDSNLMIRRVIQAYKILLEQHESEATGRESLDPFEEPECEALDLFVNEFQCIGKGCPYSCVARAPHAFSFDTLYGTARAISQGHGEDYQVQLAVGQCPRSCIHYVTPSQRVILEELLESALKSPYSSAEAGILDSLLAKAKFENNRYQKPKKKQSKTPNQYVDCDRAERAQGEGEGGQAGGWGLRRQARGREREREGEREKLRFKEFIRK</sequence>
<dbReference type="AlphaFoldDB" id="A0A3S3R396"/>
<dbReference type="PROSITE" id="PS50076">
    <property type="entry name" value="DNAJ_2"/>
    <property type="match status" value="1"/>
</dbReference>
<feature type="compositionally biased region" description="Basic and acidic residues" evidence="1">
    <location>
        <begin position="287"/>
        <end position="296"/>
    </location>
</feature>
<evidence type="ECO:0000313" key="4">
    <source>
        <dbReference type="Proteomes" id="UP000283530"/>
    </source>
</evidence>
<evidence type="ECO:0000256" key="1">
    <source>
        <dbReference type="SAM" id="MobiDB-lite"/>
    </source>
</evidence>
<feature type="region of interest" description="Disordered" evidence="1">
    <location>
        <begin position="271"/>
        <end position="323"/>
    </location>
</feature>
<evidence type="ECO:0000313" key="3">
    <source>
        <dbReference type="EMBL" id="RWR94762.1"/>
    </source>
</evidence>
<dbReference type="InterPro" id="IPR001623">
    <property type="entry name" value="DnaJ_domain"/>
</dbReference>
<dbReference type="STRING" id="337451.A0A3S3R396"/>
<dbReference type="EMBL" id="QPKB01000011">
    <property type="protein sequence ID" value="RWR94762.1"/>
    <property type="molecule type" value="Genomic_DNA"/>
</dbReference>
<dbReference type="OrthoDB" id="10250354at2759"/>
<organism evidence="3 4">
    <name type="scientific">Cinnamomum micranthum f. kanehirae</name>
    <dbReference type="NCBI Taxonomy" id="337451"/>
    <lineage>
        <taxon>Eukaryota</taxon>
        <taxon>Viridiplantae</taxon>
        <taxon>Streptophyta</taxon>
        <taxon>Embryophyta</taxon>
        <taxon>Tracheophyta</taxon>
        <taxon>Spermatophyta</taxon>
        <taxon>Magnoliopsida</taxon>
        <taxon>Magnoliidae</taxon>
        <taxon>Laurales</taxon>
        <taxon>Lauraceae</taxon>
        <taxon>Cinnamomum</taxon>
    </lineage>
</organism>
<dbReference type="Pfam" id="PF00226">
    <property type="entry name" value="DnaJ"/>
    <property type="match status" value="1"/>
</dbReference>
<comment type="caution">
    <text evidence="3">The sequence shown here is derived from an EMBL/GenBank/DDBJ whole genome shotgun (WGS) entry which is preliminary data.</text>
</comment>
<dbReference type="Proteomes" id="UP000283530">
    <property type="component" value="Unassembled WGS sequence"/>
</dbReference>
<name>A0A3S3R396_9MAGN</name>
<feature type="compositionally biased region" description="Gly residues" evidence="1">
    <location>
        <begin position="297"/>
        <end position="307"/>
    </location>
</feature>
<dbReference type="CDD" id="cd06257">
    <property type="entry name" value="DnaJ"/>
    <property type="match status" value="1"/>
</dbReference>
<dbReference type="PANTHER" id="PTHR45295">
    <property type="entry name" value="CHAPERONE PROTEIN DNAJ C76, CHLOROPLASTIC"/>
    <property type="match status" value="1"/>
</dbReference>
<reference evidence="3 4" key="1">
    <citation type="journal article" date="2019" name="Nat. Plants">
        <title>Stout camphor tree genome fills gaps in understanding of flowering plant genome evolution.</title>
        <authorList>
            <person name="Chaw S.M."/>
            <person name="Liu Y.C."/>
            <person name="Wu Y.W."/>
            <person name="Wang H.Y."/>
            <person name="Lin C.I."/>
            <person name="Wu C.S."/>
            <person name="Ke H.M."/>
            <person name="Chang L.Y."/>
            <person name="Hsu C.Y."/>
            <person name="Yang H.T."/>
            <person name="Sudianto E."/>
            <person name="Hsu M.H."/>
            <person name="Wu K.P."/>
            <person name="Wang L.N."/>
            <person name="Leebens-Mack J.H."/>
            <person name="Tsai I.J."/>
        </authorList>
    </citation>
    <scope>NUCLEOTIDE SEQUENCE [LARGE SCALE GENOMIC DNA]</scope>
    <source>
        <strain evidence="4">cv. Chaw 1501</strain>
        <tissue evidence="3">Young leaves</tissue>
    </source>
</reference>
<evidence type="ECO:0000259" key="2">
    <source>
        <dbReference type="PROSITE" id="PS50076"/>
    </source>
</evidence>
<dbReference type="SMART" id="SM00271">
    <property type="entry name" value="DnaJ"/>
    <property type="match status" value="1"/>
</dbReference>
<dbReference type="Gene3D" id="3.30.70.20">
    <property type="match status" value="1"/>
</dbReference>
<keyword evidence="4" id="KW-1185">Reference proteome</keyword>
<dbReference type="Gene3D" id="1.10.287.110">
    <property type="entry name" value="DnaJ domain"/>
    <property type="match status" value="1"/>
</dbReference>
<gene>
    <name evidence="3" type="ORF">CKAN_02407200</name>
</gene>
<feature type="compositionally biased region" description="Basic and acidic residues" evidence="1">
    <location>
        <begin position="313"/>
        <end position="323"/>
    </location>
</feature>
<protein>
    <submittedName>
        <fullName evidence="3">Pentatricopeptide repeat-containing-like protein</fullName>
    </submittedName>
</protein>
<dbReference type="InterPro" id="IPR036869">
    <property type="entry name" value="J_dom_sf"/>
</dbReference>